<feature type="domain" description="C2H2-type" evidence="14">
    <location>
        <begin position="393"/>
        <end position="420"/>
    </location>
</feature>
<dbReference type="GO" id="GO:0000978">
    <property type="term" value="F:RNA polymerase II cis-regulatory region sequence-specific DNA binding"/>
    <property type="evidence" value="ECO:0000318"/>
    <property type="project" value="GO_Central"/>
</dbReference>
<dbReference type="FunFam" id="3.30.160.60:FF:000478">
    <property type="entry name" value="Zinc finger protein 133"/>
    <property type="match status" value="1"/>
</dbReference>
<organism evidence="15 16">
    <name type="scientific">Xenopus laevis</name>
    <name type="common">African clawed frog</name>
    <dbReference type="NCBI Taxonomy" id="8355"/>
    <lineage>
        <taxon>Eukaryota</taxon>
        <taxon>Metazoa</taxon>
        <taxon>Chordata</taxon>
        <taxon>Craniata</taxon>
        <taxon>Vertebrata</taxon>
        <taxon>Euteleostomi</taxon>
        <taxon>Amphibia</taxon>
        <taxon>Batrachia</taxon>
        <taxon>Anura</taxon>
        <taxon>Pipoidea</taxon>
        <taxon>Pipidae</taxon>
        <taxon>Xenopodinae</taxon>
        <taxon>Xenopus</taxon>
        <taxon>Xenopus</taxon>
    </lineage>
</organism>
<feature type="domain" description="C2H2-type" evidence="14">
    <location>
        <begin position="365"/>
        <end position="392"/>
    </location>
</feature>
<evidence type="ECO:0000256" key="3">
    <source>
        <dbReference type="ARBA" id="ARBA00006991"/>
    </source>
</evidence>
<dbReference type="FunFam" id="3.30.160.60:FF:000218">
    <property type="entry name" value="Zinc finger protein 10"/>
    <property type="match status" value="1"/>
</dbReference>
<feature type="domain" description="C2H2-type" evidence="14">
    <location>
        <begin position="477"/>
        <end position="504"/>
    </location>
</feature>
<evidence type="ECO:0000313" key="15">
    <source>
        <dbReference type="Proteomes" id="UP000186698"/>
    </source>
</evidence>
<dbReference type="Pfam" id="PF00096">
    <property type="entry name" value="zf-C2H2"/>
    <property type="match status" value="8"/>
</dbReference>
<evidence type="ECO:0000256" key="8">
    <source>
        <dbReference type="ARBA" id="ARBA00023015"/>
    </source>
</evidence>
<dbReference type="PANTHER" id="PTHR24399">
    <property type="entry name" value="ZINC FINGER AND BTB DOMAIN-CONTAINING"/>
    <property type="match status" value="1"/>
</dbReference>
<evidence type="ECO:0000313" key="16">
    <source>
        <dbReference type="RefSeq" id="XP_041419612.1"/>
    </source>
</evidence>
<dbReference type="Gene3D" id="3.30.160.60">
    <property type="entry name" value="Classic Zinc Finger"/>
    <property type="match status" value="9"/>
</dbReference>
<gene>
    <name evidence="16" type="primary">LOC108716293</name>
</gene>
<keyword evidence="10" id="KW-0804">Transcription</keyword>
<dbReference type="FunFam" id="3.30.160.60:FF:000690">
    <property type="entry name" value="Zinc finger protein 354C"/>
    <property type="match status" value="1"/>
</dbReference>
<accession>A0A8J1KQK7</accession>
<dbReference type="InterPro" id="IPR036236">
    <property type="entry name" value="Znf_C2H2_sf"/>
</dbReference>
<protein>
    <submittedName>
        <fullName evidence="16">Oocyte zinc finger protein XlCOF7.1 isoform X1</fullName>
    </submittedName>
</protein>
<dbReference type="GeneID" id="108716293"/>
<feature type="compositionally biased region" description="Basic and acidic residues" evidence="13">
    <location>
        <begin position="139"/>
        <end position="148"/>
    </location>
</feature>
<keyword evidence="6 12" id="KW-0863">Zinc-finger</keyword>
<comment type="function">
    <text evidence="1">May be involved in transcriptional regulation.</text>
</comment>
<dbReference type="GO" id="GO:0006357">
    <property type="term" value="P:regulation of transcription by RNA polymerase II"/>
    <property type="evidence" value="ECO:0000318"/>
    <property type="project" value="GO_Central"/>
</dbReference>
<dbReference type="FunFam" id="3.30.160.60:FF:000628">
    <property type="entry name" value="zinc finger protein 768"/>
    <property type="match status" value="1"/>
</dbReference>
<proteinExistence type="inferred from homology"/>
<dbReference type="GO" id="GO:0002682">
    <property type="term" value="P:regulation of immune system process"/>
    <property type="evidence" value="ECO:0007669"/>
    <property type="project" value="TreeGrafter"/>
</dbReference>
<evidence type="ECO:0000256" key="2">
    <source>
        <dbReference type="ARBA" id="ARBA00004123"/>
    </source>
</evidence>
<feature type="region of interest" description="Disordered" evidence="13">
    <location>
        <begin position="138"/>
        <end position="169"/>
    </location>
</feature>
<feature type="domain" description="C2H2-type" evidence="14">
    <location>
        <begin position="505"/>
        <end position="532"/>
    </location>
</feature>
<keyword evidence="8" id="KW-0805">Transcription regulation</keyword>
<keyword evidence="4" id="KW-0479">Metal-binding</keyword>
<dbReference type="RefSeq" id="XP_041419612.1">
    <property type="nucleotide sequence ID" value="XM_041563678.1"/>
</dbReference>
<feature type="domain" description="C2H2-type" evidence="14">
    <location>
        <begin position="421"/>
        <end position="448"/>
    </location>
</feature>
<keyword evidence="15" id="KW-1185">Reference proteome</keyword>
<feature type="domain" description="C2H2-type" evidence="14">
    <location>
        <begin position="337"/>
        <end position="364"/>
    </location>
</feature>
<dbReference type="KEGG" id="xla:108716293"/>
<keyword evidence="9" id="KW-0238">DNA-binding</keyword>
<dbReference type="SMART" id="SM00355">
    <property type="entry name" value="ZnF_C2H2"/>
    <property type="match status" value="9"/>
</dbReference>
<dbReference type="GO" id="GO:0001227">
    <property type="term" value="F:DNA-binding transcription repressor activity, RNA polymerase II-specific"/>
    <property type="evidence" value="ECO:0007669"/>
    <property type="project" value="TreeGrafter"/>
</dbReference>
<evidence type="ECO:0000256" key="9">
    <source>
        <dbReference type="ARBA" id="ARBA00023125"/>
    </source>
</evidence>
<dbReference type="GO" id="GO:0001817">
    <property type="term" value="P:regulation of cytokine production"/>
    <property type="evidence" value="ECO:0007669"/>
    <property type="project" value="TreeGrafter"/>
</dbReference>
<evidence type="ECO:0000256" key="7">
    <source>
        <dbReference type="ARBA" id="ARBA00022833"/>
    </source>
</evidence>
<dbReference type="OrthoDB" id="6411885at2759"/>
<dbReference type="InterPro" id="IPR013087">
    <property type="entry name" value="Znf_C2H2_type"/>
</dbReference>
<evidence type="ECO:0000256" key="13">
    <source>
        <dbReference type="SAM" id="MobiDB-lite"/>
    </source>
</evidence>
<evidence type="ECO:0000256" key="11">
    <source>
        <dbReference type="ARBA" id="ARBA00023242"/>
    </source>
</evidence>
<evidence type="ECO:0000256" key="6">
    <source>
        <dbReference type="ARBA" id="ARBA00022771"/>
    </source>
</evidence>
<evidence type="ECO:0000259" key="14">
    <source>
        <dbReference type="PROSITE" id="PS50157"/>
    </source>
</evidence>
<evidence type="ECO:0000256" key="10">
    <source>
        <dbReference type="ARBA" id="ARBA00023163"/>
    </source>
</evidence>
<keyword evidence="5" id="KW-0677">Repeat</keyword>
<comment type="similarity">
    <text evidence="3">Belongs to the krueppel C2H2-type zinc-finger protein family.</text>
</comment>
<dbReference type="PROSITE" id="PS50157">
    <property type="entry name" value="ZINC_FINGER_C2H2_2"/>
    <property type="match status" value="9"/>
</dbReference>
<evidence type="ECO:0000256" key="5">
    <source>
        <dbReference type="ARBA" id="ARBA00022737"/>
    </source>
</evidence>
<dbReference type="FunFam" id="3.30.160.60:FF:000912">
    <property type="entry name" value="Zinc finger protein 660"/>
    <property type="match status" value="1"/>
</dbReference>
<name>A0A8J1KQK7_XENLA</name>
<dbReference type="Proteomes" id="UP000186698">
    <property type="component" value="Chromosome 5L"/>
</dbReference>
<reference evidence="16" key="1">
    <citation type="submission" date="2025-08" db="UniProtKB">
        <authorList>
            <consortium name="RefSeq"/>
        </authorList>
    </citation>
    <scope>IDENTIFICATION</scope>
    <source>
        <strain evidence="16">J_2021</strain>
        <tissue evidence="16">Erythrocytes</tissue>
    </source>
</reference>
<dbReference type="SUPFAM" id="SSF57667">
    <property type="entry name" value="beta-beta-alpha zinc fingers"/>
    <property type="match status" value="5"/>
</dbReference>
<feature type="domain" description="C2H2-type" evidence="14">
    <location>
        <begin position="449"/>
        <end position="476"/>
    </location>
</feature>
<dbReference type="FunFam" id="3.30.160.60:FF:000936">
    <property type="entry name" value="Zinc finger protein 577"/>
    <property type="match status" value="1"/>
</dbReference>
<dbReference type="GO" id="GO:0005654">
    <property type="term" value="C:nucleoplasm"/>
    <property type="evidence" value="ECO:0007669"/>
    <property type="project" value="TreeGrafter"/>
</dbReference>
<feature type="domain" description="C2H2-type" evidence="14">
    <location>
        <begin position="309"/>
        <end position="336"/>
    </location>
</feature>
<dbReference type="AlphaFoldDB" id="A0A8J1KQK7"/>
<comment type="subcellular location">
    <subcellularLocation>
        <location evidence="2">Nucleus</location>
    </subcellularLocation>
</comment>
<dbReference type="GO" id="GO:0003700">
    <property type="term" value="F:DNA-binding transcription factor activity"/>
    <property type="evidence" value="ECO:0000318"/>
    <property type="project" value="GO_Central"/>
</dbReference>
<evidence type="ECO:0000256" key="1">
    <source>
        <dbReference type="ARBA" id="ARBA00003767"/>
    </source>
</evidence>
<dbReference type="GO" id="GO:0008270">
    <property type="term" value="F:zinc ion binding"/>
    <property type="evidence" value="ECO:0007669"/>
    <property type="project" value="UniProtKB-KW"/>
</dbReference>
<dbReference type="PROSITE" id="PS00028">
    <property type="entry name" value="ZINC_FINGER_C2H2_1"/>
    <property type="match status" value="9"/>
</dbReference>
<evidence type="ECO:0000256" key="4">
    <source>
        <dbReference type="ARBA" id="ARBA00022723"/>
    </source>
</evidence>
<evidence type="ECO:0000256" key="12">
    <source>
        <dbReference type="PROSITE-ProRule" id="PRU00042"/>
    </source>
</evidence>
<keyword evidence="7" id="KW-0862">Zinc</keyword>
<sequence length="557" mass="62143">MGNQDPDQLHETILTLTLEIIYLLTGEGYSVTKKSGDDMPLPQSCTDCMLGGACRHHVTSPTVAPPPGSVIQKENAKKILELMSNIIQLLTGEGAIKYEDVSIYFSMEQWEILKGMKTGGVRKESKVGCEWDVGADVRNANKPDKTEAEEADSWGEGNPPNPDISPTDPQTLTNCISHGIKEESWEEEEHCEWNTDPPTEQIQGTDPPTDTVGSHLNISQSDNHSDIKGALYSWGEGNPPNPDISPTDPQTPTNCISHGIKGEAASLEVEWKVQPLTDQIQAAESKGPTCGKCPDANASVPRDVTQVMFYCNECHVCFICNKDLEIHQRSHKAEKPFRCSECGKCFANRSTLGAHHRIHTGEKPYVCPECGKCFRSRSHLFSHKNSHKSEKPFSCSECGKRFSSRSHLVSHQISHTEEKPFSCPVCEKCFKSKPQLTEHYRIHTGEKPFSCSTCGKSFTQRSHLIGHVRLHTGDKPFSCSDCGKSFGLQRDLNKHMKFHSGEKPFTCNECGKSFLLQGHLKRHFLIHTGEKPFSCSICDKRFGLQSNLNRHFRIHLQ</sequence>
<feature type="domain" description="C2H2-type" evidence="14">
    <location>
        <begin position="533"/>
        <end position="557"/>
    </location>
</feature>
<dbReference type="FunFam" id="3.30.160.60:FF:002716">
    <property type="entry name" value="Zinc finger protein 212"/>
    <property type="match status" value="1"/>
</dbReference>
<dbReference type="PANTHER" id="PTHR24399:SF76">
    <property type="entry name" value="GASTRULA ZINC FINGER PROTEIN XLCGF46.1 ISOFORM X1"/>
    <property type="match status" value="1"/>
</dbReference>
<keyword evidence="11" id="KW-0539">Nucleus</keyword>
<dbReference type="FunFam" id="3.30.160.60:FF:001480">
    <property type="entry name" value="Si:cabz01071911.3"/>
    <property type="match status" value="1"/>
</dbReference>